<feature type="chain" id="PRO_5015644876" evidence="1">
    <location>
        <begin position="22"/>
        <end position="70"/>
    </location>
</feature>
<dbReference type="AlphaFoldDB" id="A0A2T8IC73"/>
<keyword evidence="1" id="KW-0732">Signal</keyword>
<accession>A0A2T8IC73</accession>
<proteinExistence type="predicted"/>
<evidence type="ECO:0000313" key="2">
    <source>
        <dbReference type="EMBL" id="PVH35280.1"/>
    </source>
</evidence>
<feature type="signal peptide" evidence="1">
    <location>
        <begin position="1"/>
        <end position="21"/>
    </location>
</feature>
<reference evidence="2" key="1">
    <citation type="submission" date="2018-04" db="EMBL/GenBank/DDBJ databases">
        <title>WGS assembly of Panicum hallii.</title>
        <authorList>
            <person name="Lovell J."/>
            <person name="Jenkins J."/>
            <person name="Lowry D."/>
            <person name="Mamidi S."/>
            <person name="Sreedasyam A."/>
            <person name="Weng X."/>
            <person name="Barry K."/>
            <person name="Bonette J."/>
            <person name="Campitelli B."/>
            <person name="Daum C."/>
            <person name="Gordon S."/>
            <person name="Gould B."/>
            <person name="Lipzen A."/>
            <person name="Macqueen A."/>
            <person name="Palacio-Mejia J."/>
            <person name="Plott C."/>
            <person name="Shakirov E."/>
            <person name="Shu S."/>
            <person name="Yoshinaga Y."/>
            <person name="Zane M."/>
            <person name="Rokhsar D."/>
            <person name="Grimwood J."/>
            <person name="Schmutz J."/>
            <person name="Juenger T."/>
        </authorList>
    </citation>
    <scope>NUCLEOTIDE SEQUENCE [LARGE SCALE GENOMIC DNA]</scope>
    <source>
        <strain evidence="2">FIL2</strain>
    </source>
</reference>
<evidence type="ECO:0000256" key="1">
    <source>
        <dbReference type="SAM" id="SignalP"/>
    </source>
</evidence>
<protein>
    <submittedName>
        <fullName evidence="2">Uncharacterized protein</fullName>
    </submittedName>
</protein>
<dbReference type="Gramene" id="PVH35280">
    <property type="protein sequence ID" value="PVH35280"/>
    <property type="gene ID" value="PAHAL_7G140300"/>
</dbReference>
<sequence length="70" mass="7712">MRALGAVAWAWLLLLLQVAGASHVVYENLLELEAAAAAADVPPYIVDPELRMGYHFQPPKNWINGNVNKN</sequence>
<gene>
    <name evidence="2" type="ORF">PAHAL_7G140300</name>
</gene>
<dbReference type="Proteomes" id="UP000243499">
    <property type="component" value="Chromosome 7"/>
</dbReference>
<organism evidence="2">
    <name type="scientific">Panicum hallii</name>
    <dbReference type="NCBI Taxonomy" id="206008"/>
    <lineage>
        <taxon>Eukaryota</taxon>
        <taxon>Viridiplantae</taxon>
        <taxon>Streptophyta</taxon>
        <taxon>Embryophyta</taxon>
        <taxon>Tracheophyta</taxon>
        <taxon>Spermatophyta</taxon>
        <taxon>Magnoliopsida</taxon>
        <taxon>Liliopsida</taxon>
        <taxon>Poales</taxon>
        <taxon>Poaceae</taxon>
        <taxon>PACMAD clade</taxon>
        <taxon>Panicoideae</taxon>
        <taxon>Panicodae</taxon>
        <taxon>Paniceae</taxon>
        <taxon>Panicinae</taxon>
        <taxon>Panicum</taxon>
        <taxon>Panicum sect. Panicum</taxon>
    </lineage>
</organism>
<dbReference type="EMBL" id="CM008052">
    <property type="protein sequence ID" value="PVH35280.1"/>
    <property type="molecule type" value="Genomic_DNA"/>
</dbReference>
<name>A0A2T8IC73_9POAL</name>